<dbReference type="InterPro" id="IPR027417">
    <property type="entry name" value="P-loop_NTPase"/>
</dbReference>
<comment type="catalytic activity">
    <reaction evidence="10 11">
        <text>DNA(n) + a 2'-deoxyribonucleoside 5'-triphosphate = DNA(n+1) + diphosphate</text>
        <dbReference type="Rhea" id="RHEA:22508"/>
        <dbReference type="Rhea" id="RHEA-COMP:17339"/>
        <dbReference type="Rhea" id="RHEA-COMP:17340"/>
        <dbReference type="ChEBI" id="CHEBI:33019"/>
        <dbReference type="ChEBI" id="CHEBI:61560"/>
        <dbReference type="ChEBI" id="CHEBI:173112"/>
        <dbReference type="EC" id="2.7.7.7"/>
    </reaction>
</comment>
<dbReference type="NCBIfam" id="NF006585">
    <property type="entry name" value="PRK09111.1"/>
    <property type="match status" value="1"/>
</dbReference>
<proteinExistence type="inferred from homology"/>
<keyword evidence="2 11" id="KW-0808">Transferase</keyword>
<feature type="compositionally biased region" description="Basic and acidic residues" evidence="12">
    <location>
        <begin position="391"/>
        <end position="403"/>
    </location>
</feature>
<keyword evidence="6 11" id="KW-0547">Nucleotide-binding</keyword>
<dbReference type="Gene3D" id="1.20.272.10">
    <property type="match status" value="1"/>
</dbReference>
<dbReference type="PANTHER" id="PTHR11669:SF0">
    <property type="entry name" value="PROTEIN STICHEL-LIKE 2"/>
    <property type="match status" value="1"/>
</dbReference>
<dbReference type="Proteomes" id="UP001142610">
    <property type="component" value="Unassembled WGS sequence"/>
</dbReference>
<dbReference type="InterPro" id="IPR022107">
    <property type="entry name" value="DNA_pol_III_gamma/tau_C"/>
</dbReference>
<dbReference type="PANTHER" id="PTHR11669">
    <property type="entry name" value="REPLICATION FACTOR C / DNA POLYMERASE III GAMMA-TAU SUBUNIT"/>
    <property type="match status" value="1"/>
</dbReference>
<dbReference type="InterPro" id="IPR008921">
    <property type="entry name" value="DNA_pol3_clamp-load_cplx_C"/>
</dbReference>
<evidence type="ECO:0000313" key="15">
    <source>
        <dbReference type="Proteomes" id="UP001142610"/>
    </source>
</evidence>
<evidence type="ECO:0000256" key="10">
    <source>
        <dbReference type="ARBA" id="ARBA00049244"/>
    </source>
</evidence>
<gene>
    <name evidence="11" type="primary">dnaX</name>
    <name evidence="14" type="ORF">NOG11_00570</name>
</gene>
<keyword evidence="15" id="KW-1185">Reference proteome</keyword>
<sequence>MTTTPPDDYQVLARKYRPSSFDDLLGHEVMVRTLRHAFEADRIAHAFILTGVRGVGKTTTARIMARALNYETDEVDRPTVDMKEEGKHCRAIAEGRHPDVIEMDAASRTGVDDIRELIEGVRYAPTVARYKVYIVDEVHMLTKNAFNAFLKTLEEPPPHVKFIFATTEIRKVPITVLSRCQRFDLKRFDGETLAGYLGEIADKEGVAAEEGALRILGRAAQGSVRDGLSLLDQAILSREGETIEAEAVRRMIGLADRSATWPLFTQVLKGETDEALASFRHQYDYGADPAEVLRDLLEVCHLATRVKAAGKDAARKGAGGPSDAEAAVALAEQLSVPALTRAWSLLMKALEETRSAPDPAAATEIGLIRLAYASALPTPAEVLSRASLPAGEEREGADPRRAAPEPPVPQAQKAADRPQTLAEIAALASANNDLILREEIERFVRLISLKGTKLTAALAEGAQEGLLGKLQAALIGWTGEPWDVERGDPGAAEPTLKEARARAIEEHPLVKEALKVFPGATIAKVRPLGSKE</sequence>
<reference evidence="14" key="1">
    <citation type="submission" date="2022-07" db="EMBL/GenBank/DDBJ databases">
        <title>Parvularcula maris sp. nov., an algicidal bacterium isolated from seawater.</title>
        <authorList>
            <person name="Li F."/>
        </authorList>
    </citation>
    <scope>NUCLEOTIDE SEQUENCE</scope>
    <source>
        <strain evidence="14">BGMRC 0090</strain>
    </source>
</reference>
<evidence type="ECO:0000256" key="6">
    <source>
        <dbReference type="ARBA" id="ARBA00022741"/>
    </source>
</evidence>
<dbReference type="CDD" id="cd00009">
    <property type="entry name" value="AAA"/>
    <property type="match status" value="1"/>
</dbReference>
<dbReference type="EMBL" id="JANIBC010000001">
    <property type="protein sequence ID" value="MCQ8183870.1"/>
    <property type="molecule type" value="Genomic_DNA"/>
</dbReference>
<keyword evidence="9 11" id="KW-0239">DNA-directed DNA polymerase</keyword>
<dbReference type="Gene3D" id="3.40.50.300">
    <property type="entry name" value="P-loop containing nucleotide triphosphate hydrolases"/>
    <property type="match status" value="1"/>
</dbReference>
<dbReference type="GO" id="GO:0005524">
    <property type="term" value="F:ATP binding"/>
    <property type="evidence" value="ECO:0007669"/>
    <property type="project" value="UniProtKB-KW"/>
</dbReference>
<dbReference type="InterPro" id="IPR022754">
    <property type="entry name" value="DNA_pol_III_gamma-3"/>
</dbReference>
<evidence type="ECO:0000256" key="11">
    <source>
        <dbReference type="RuleBase" id="RU364063"/>
    </source>
</evidence>
<evidence type="ECO:0000259" key="13">
    <source>
        <dbReference type="SMART" id="SM00382"/>
    </source>
</evidence>
<dbReference type="GO" id="GO:0009360">
    <property type="term" value="C:DNA polymerase III complex"/>
    <property type="evidence" value="ECO:0007669"/>
    <property type="project" value="InterPro"/>
</dbReference>
<dbReference type="GO" id="GO:0003887">
    <property type="term" value="F:DNA-directed DNA polymerase activity"/>
    <property type="evidence" value="ECO:0007669"/>
    <property type="project" value="UniProtKB-KW"/>
</dbReference>
<keyword evidence="8 11" id="KW-0067">ATP-binding</keyword>
<evidence type="ECO:0000256" key="9">
    <source>
        <dbReference type="ARBA" id="ARBA00022932"/>
    </source>
</evidence>
<dbReference type="Gene3D" id="1.10.8.60">
    <property type="match status" value="1"/>
</dbReference>
<evidence type="ECO:0000256" key="8">
    <source>
        <dbReference type="ARBA" id="ARBA00022840"/>
    </source>
</evidence>
<dbReference type="Pfam" id="PF12362">
    <property type="entry name" value="DUF3646"/>
    <property type="match status" value="1"/>
</dbReference>
<name>A0A9X2RGB2_9PROT</name>
<evidence type="ECO:0000313" key="14">
    <source>
        <dbReference type="EMBL" id="MCQ8183870.1"/>
    </source>
</evidence>
<evidence type="ECO:0000256" key="7">
    <source>
        <dbReference type="ARBA" id="ARBA00022833"/>
    </source>
</evidence>
<comment type="subunit">
    <text evidence="11">DNA polymerase III contains a core (composed of alpha, epsilon and theta chains) that associates with a tau subunit. This core dimerizes to form the POLIII' complex. PolIII' associates with the gamma complex (composed of gamma, delta, delta', psi and chi chains) and with the beta chain to form the complete DNA polymerase III complex.</text>
</comment>
<evidence type="ECO:0000256" key="5">
    <source>
        <dbReference type="ARBA" id="ARBA00022723"/>
    </source>
</evidence>
<organism evidence="14 15">
    <name type="scientific">Parvularcula maris</name>
    <dbReference type="NCBI Taxonomy" id="2965077"/>
    <lineage>
        <taxon>Bacteria</taxon>
        <taxon>Pseudomonadati</taxon>
        <taxon>Pseudomonadota</taxon>
        <taxon>Alphaproteobacteria</taxon>
        <taxon>Parvularculales</taxon>
        <taxon>Parvularculaceae</taxon>
        <taxon>Parvularcula</taxon>
    </lineage>
</organism>
<dbReference type="FunFam" id="3.40.50.300:FF:000014">
    <property type="entry name" value="DNA polymerase III subunit gamma/tau"/>
    <property type="match status" value="1"/>
</dbReference>
<protein>
    <recommendedName>
        <fullName evidence="11">DNA polymerase III subunit gamma/tau</fullName>
        <ecNumber evidence="11">2.7.7.7</ecNumber>
    </recommendedName>
</protein>
<dbReference type="SUPFAM" id="SSF48019">
    <property type="entry name" value="post-AAA+ oligomerization domain-like"/>
    <property type="match status" value="1"/>
</dbReference>
<dbReference type="GO" id="GO:0006261">
    <property type="term" value="P:DNA-templated DNA replication"/>
    <property type="evidence" value="ECO:0007669"/>
    <property type="project" value="TreeGrafter"/>
</dbReference>
<comment type="caution">
    <text evidence="14">The sequence shown here is derived from an EMBL/GenBank/DDBJ whole genome shotgun (WGS) entry which is preliminary data.</text>
</comment>
<dbReference type="Pfam" id="PF12169">
    <property type="entry name" value="DNA_pol3_gamma3"/>
    <property type="match status" value="1"/>
</dbReference>
<dbReference type="Pfam" id="PF13177">
    <property type="entry name" value="DNA_pol3_delta2"/>
    <property type="match status" value="1"/>
</dbReference>
<dbReference type="NCBIfam" id="TIGR02397">
    <property type="entry name" value="dnaX_nterm"/>
    <property type="match status" value="1"/>
</dbReference>
<dbReference type="SUPFAM" id="SSF52540">
    <property type="entry name" value="P-loop containing nucleoside triphosphate hydrolases"/>
    <property type="match status" value="1"/>
</dbReference>
<evidence type="ECO:0000256" key="2">
    <source>
        <dbReference type="ARBA" id="ARBA00022679"/>
    </source>
</evidence>
<dbReference type="Pfam" id="PF22608">
    <property type="entry name" value="DNAX_ATPase_lid"/>
    <property type="match status" value="1"/>
</dbReference>
<evidence type="ECO:0000256" key="12">
    <source>
        <dbReference type="SAM" id="MobiDB-lite"/>
    </source>
</evidence>
<dbReference type="InterPro" id="IPR003593">
    <property type="entry name" value="AAA+_ATPase"/>
</dbReference>
<evidence type="ECO:0000256" key="3">
    <source>
        <dbReference type="ARBA" id="ARBA00022695"/>
    </source>
</evidence>
<dbReference type="InterPro" id="IPR045085">
    <property type="entry name" value="HLD_clamp_pol_III_gamma_tau"/>
</dbReference>
<comment type="similarity">
    <text evidence="1 11">Belongs to the DnaX/STICHEL family.</text>
</comment>
<dbReference type="CDD" id="cd18137">
    <property type="entry name" value="HLD_clamp_pol_III_gamma_tau"/>
    <property type="match status" value="1"/>
</dbReference>
<keyword evidence="7" id="KW-0862">Zinc</keyword>
<dbReference type="EC" id="2.7.7.7" evidence="11"/>
<keyword evidence="4 11" id="KW-0235">DNA replication</keyword>
<feature type="domain" description="AAA+ ATPase" evidence="13">
    <location>
        <begin position="43"/>
        <end position="189"/>
    </location>
</feature>
<keyword evidence="3 11" id="KW-0548">Nucleotidyltransferase</keyword>
<dbReference type="RefSeq" id="WP_256617673.1">
    <property type="nucleotide sequence ID" value="NZ_JANIBC010000001.1"/>
</dbReference>
<evidence type="ECO:0000256" key="1">
    <source>
        <dbReference type="ARBA" id="ARBA00006360"/>
    </source>
</evidence>
<dbReference type="SMART" id="SM00382">
    <property type="entry name" value="AAA"/>
    <property type="match status" value="1"/>
</dbReference>
<dbReference type="GO" id="GO:0003677">
    <property type="term" value="F:DNA binding"/>
    <property type="evidence" value="ECO:0007669"/>
    <property type="project" value="InterPro"/>
</dbReference>
<keyword evidence="5" id="KW-0479">Metal-binding</keyword>
<dbReference type="InterPro" id="IPR050238">
    <property type="entry name" value="DNA_Rep/Repair_Clamp_Loader"/>
</dbReference>
<dbReference type="GO" id="GO:0046872">
    <property type="term" value="F:metal ion binding"/>
    <property type="evidence" value="ECO:0007669"/>
    <property type="project" value="UniProtKB-KW"/>
</dbReference>
<comment type="function">
    <text evidence="11">DNA polymerase III is a complex, multichain enzyme responsible for most of the replicative synthesis in bacteria. This DNA polymerase also exhibits 3' to 5' exonuclease activity.</text>
</comment>
<dbReference type="AlphaFoldDB" id="A0A9X2RGB2"/>
<feature type="region of interest" description="Disordered" evidence="12">
    <location>
        <begin position="386"/>
        <end position="417"/>
    </location>
</feature>
<dbReference type="InterPro" id="IPR012763">
    <property type="entry name" value="DNA_pol_III_sug/sutau_N"/>
</dbReference>
<dbReference type="FunFam" id="1.10.8.60:FF:000013">
    <property type="entry name" value="DNA polymerase III subunit gamma/tau"/>
    <property type="match status" value="1"/>
</dbReference>
<evidence type="ECO:0000256" key="4">
    <source>
        <dbReference type="ARBA" id="ARBA00022705"/>
    </source>
</evidence>
<accession>A0A9X2RGB2</accession>